<name>A0ABX1SGB3_9PSEU</name>
<dbReference type="PANTHER" id="PTHR42110">
    <property type="entry name" value="L-ASPARAGINASE, PUTATIVE (AFU_ORTHOLOGUE AFUA_3G11890)-RELATED"/>
    <property type="match status" value="1"/>
</dbReference>
<proteinExistence type="predicted"/>
<accession>A0ABX1SGB3</accession>
<dbReference type="PANTHER" id="PTHR42110:SF1">
    <property type="entry name" value="L-ASPARAGINASE, PUTATIVE (AFU_ORTHOLOGUE AFUA_3G11890)-RELATED"/>
    <property type="match status" value="1"/>
</dbReference>
<dbReference type="Proteomes" id="UP000820669">
    <property type="component" value="Unassembled WGS sequence"/>
</dbReference>
<comment type="caution">
    <text evidence="1">The sequence shown here is derived from an EMBL/GenBank/DDBJ whole genome shotgun (WGS) entry which is preliminary data.</text>
</comment>
<evidence type="ECO:0000313" key="2">
    <source>
        <dbReference type="Proteomes" id="UP000820669"/>
    </source>
</evidence>
<gene>
    <name evidence="1" type="ORF">HF526_25315</name>
</gene>
<organism evidence="1 2">
    <name type="scientific">Pseudonocardia acidicola</name>
    <dbReference type="NCBI Taxonomy" id="2724939"/>
    <lineage>
        <taxon>Bacteria</taxon>
        <taxon>Bacillati</taxon>
        <taxon>Actinomycetota</taxon>
        <taxon>Actinomycetes</taxon>
        <taxon>Pseudonocardiales</taxon>
        <taxon>Pseudonocardiaceae</taxon>
        <taxon>Pseudonocardia</taxon>
    </lineage>
</organism>
<protein>
    <submittedName>
        <fullName evidence="1">Asparaginase</fullName>
    </submittedName>
</protein>
<sequence length="320" mass="32430">MDETAVPIAHVVRGGVVESVHHGLVVGLDPAGSVAVRQGDPATVIFPRSALKPVQAVAMLRVGLDLDGELLALASSSHSGEEAHREGARRLLAGAGLAEHHLQNTLGLPRDAAAALAWQGAGHPPAPLAQNCSGKHAAMLATCVAAGWDTATYRDPTHPLQRAIRATVAELTGDDVTHVTVDGCGAPLFSCTLGGLARAFARIATADPRTPAGRVAAALRSHPWWLGGTGRPVTRFIEGVPGLIGKDGAEGVFAAALADGRAAAVKVLDGAARPVPAVVAATLRALGVDAPALDEIGRVDVLGHGRPVGAVVALDYCSSA</sequence>
<keyword evidence="2" id="KW-1185">Reference proteome</keyword>
<reference evidence="1 2" key="1">
    <citation type="submission" date="2020-04" db="EMBL/GenBank/DDBJ databases">
        <authorList>
            <person name="Klaysubun C."/>
            <person name="Duangmal K."/>
            <person name="Lipun K."/>
        </authorList>
    </citation>
    <scope>NUCLEOTIDE SEQUENCE [LARGE SCALE GENOMIC DNA]</scope>
    <source>
        <strain evidence="1 2">K10HN5</strain>
    </source>
</reference>
<dbReference type="EMBL" id="JAAXLA010000060">
    <property type="protein sequence ID" value="NMI00601.1"/>
    <property type="molecule type" value="Genomic_DNA"/>
</dbReference>
<dbReference type="InterPro" id="IPR010349">
    <property type="entry name" value="Asparaginase_II"/>
</dbReference>
<dbReference type="Pfam" id="PF06089">
    <property type="entry name" value="Asparaginase_II"/>
    <property type="match status" value="1"/>
</dbReference>
<evidence type="ECO:0000313" key="1">
    <source>
        <dbReference type="EMBL" id="NMI00601.1"/>
    </source>
</evidence>